<protein>
    <submittedName>
        <fullName evidence="1">Uncharacterized protein</fullName>
    </submittedName>
</protein>
<organism evidence="1">
    <name type="scientific">Phaeomonas parva</name>
    <dbReference type="NCBI Taxonomy" id="124430"/>
    <lineage>
        <taxon>Eukaryota</taxon>
        <taxon>Sar</taxon>
        <taxon>Stramenopiles</taxon>
        <taxon>Ochrophyta</taxon>
        <taxon>Pinguiophyceae</taxon>
        <taxon>Pinguiochrysidales</taxon>
        <taxon>Pinguiochrysidaceae</taxon>
        <taxon>Phaeomonas</taxon>
    </lineage>
</organism>
<evidence type="ECO:0000313" key="1">
    <source>
        <dbReference type="EMBL" id="CAD9264486.1"/>
    </source>
</evidence>
<sequence length="113" mass="12545">MPRGLLRVRARVLGGLRRAAARRRREPLHRLVVALARESGAHEPVPDAQVSCVVHDVLGVREFRKVDEGEASGLPRFGVPQHAYRLGFLVLLLLGYRRGTKSSWEVSRGTGKS</sequence>
<dbReference type="AlphaFoldDB" id="A0A6U4JSW5"/>
<accession>A0A6U4JSW5</accession>
<reference evidence="1" key="1">
    <citation type="submission" date="2021-01" db="EMBL/GenBank/DDBJ databases">
        <authorList>
            <person name="Corre E."/>
            <person name="Pelletier E."/>
            <person name="Niang G."/>
            <person name="Scheremetjew M."/>
            <person name="Finn R."/>
            <person name="Kale V."/>
            <person name="Holt S."/>
            <person name="Cochrane G."/>
            <person name="Meng A."/>
            <person name="Brown T."/>
            <person name="Cohen L."/>
        </authorList>
    </citation>
    <scope>NUCLEOTIDE SEQUENCE</scope>
    <source>
        <strain evidence="1">CCMP2877</strain>
    </source>
</reference>
<dbReference type="EMBL" id="HBGJ01036187">
    <property type="protein sequence ID" value="CAD9264487.1"/>
    <property type="molecule type" value="Transcribed_RNA"/>
</dbReference>
<name>A0A6U4JSW5_9STRA</name>
<dbReference type="EMBL" id="HBGJ01036186">
    <property type="protein sequence ID" value="CAD9264486.1"/>
    <property type="molecule type" value="Transcribed_RNA"/>
</dbReference>
<gene>
    <name evidence="1" type="ORF">PPAR1163_LOCUS22872</name>
    <name evidence="2" type="ORF">PPAR1163_LOCUS22873</name>
</gene>
<evidence type="ECO:0000313" key="2">
    <source>
        <dbReference type="EMBL" id="CAD9264487.1"/>
    </source>
</evidence>
<proteinExistence type="predicted"/>